<keyword evidence="2" id="KW-1185">Reference proteome</keyword>
<protein>
    <submittedName>
        <fullName evidence="1">5158_t:CDS:1</fullName>
    </submittedName>
</protein>
<dbReference type="EMBL" id="CAJVPK010007520">
    <property type="protein sequence ID" value="CAG8656664.1"/>
    <property type="molecule type" value="Genomic_DNA"/>
</dbReference>
<accession>A0A9N9E1W1</accession>
<gene>
    <name evidence="1" type="ORF">DEBURN_LOCUS11622</name>
</gene>
<reference evidence="1" key="1">
    <citation type="submission" date="2021-06" db="EMBL/GenBank/DDBJ databases">
        <authorList>
            <person name="Kallberg Y."/>
            <person name="Tangrot J."/>
            <person name="Rosling A."/>
        </authorList>
    </citation>
    <scope>NUCLEOTIDE SEQUENCE</scope>
    <source>
        <strain evidence="1">AZ414A</strain>
    </source>
</reference>
<dbReference type="AlphaFoldDB" id="A0A9N9E1W1"/>
<evidence type="ECO:0000313" key="2">
    <source>
        <dbReference type="Proteomes" id="UP000789706"/>
    </source>
</evidence>
<name>A0A9N9E1W1_9GLOM</name>
<feature type="non-terminal residue" evidence="1">
    <location>
        <position position="1"/>
    </location>
</feature>
<evidence type="ECO:0000313" key="1">
    <source>
        <dbReference type="EMBL" id="CAG8656664.1"/>
    </source>
</evidence>
<sequence length="67" mass="8077">DYDYIMQCRDIEPRYKILKDLDQPIFYLQNRGRTLLLYNNDSNQNTNISNTTMNVLYIESQPLDKDK</sequence>
<proteinExistence type="predicted"/>
<organism evidence="1 2">
    <name type="scientific">Diversispora eburnea</name>
    <dbReference type="NCBI Taxonomy" id="1213867"/>
    <lineage>
        <taxon>Eukaryota</taxon>
        <taxon>Fungi</taxon>
        <taxon>Fungi incertae sedis</taxon>
        <taxon>Mucoromycota</taxon>
        <taxon>Glomeromycotina</taxon>
        <taxon>Glomeromycetes</taxon>
        <taxon>Diversisporales</taxon>
        <taxon>Diversisporaceae</taxon>
        <taxon>Diversispora</taxon>
    </lineage>
</organism>
<dbReference type="Proteomes" id="UP000789706">
    <property type="component" value="Unassembled WGS sequence"/>
</dbReference>
<comment type="caution">
    <text evidence="1">The sequence shown here is derived from an EMBL/GenBank/DDBJ whole genome shotgun (WGS) entry which is preliminary data.</text>
</comment>
<feature type="non-terminal residue" evidence="1">
    <location>
        <position position="67"/>
    </location>
</feature>